<organism evidence="1">
    <name type="scientific">Siphoviridae sp. ctbbV81</name>
    <dbReference type="NCBI Taxonomy" id="2827900"/>
    <lineage>
        <taxon>Viruses</taxon>
        <taxon>Duplodnaviria</taxon>
        <taxon>Heunggongvirae</taxon>
        <taxon>Uroviricota</taxon>
        <taxon>Caudoviricetes</taxon>
    </lineage>
</organism>
<protein>
    <submittedName>
        <fullName evidence="1">Uncharacterized protein</fullName>
    </submittedName>
</protein>
<evidence type="ECO:0000313" key="1">
    <source>
        <dbReference type="EMBL" id="DAF65391.1"/>
    </source>
</evidence>
<reference evidence="1" key="1">
    <citation type="journal article" date="2021" name="Proc. Natl. Acad. Sci. U.S.A.">
        <title>A Catalog of Tens of Thousands of Viruses from Human Metagenomes Reveals Hidden Associations with Chronic Diseases.</title>
        <authorList>
            <person name="Tisza M.J."/>
            <person name="Buck C.B."/>
        </authorList>
    </citation>
    <scope>NUCLEOTIDE SEQUENCE</scope>
    <source>
        <strain evidence="1">CtbbV81</strain>
    </source>
</reference>
<proteinExistence type="predicted"/>
<sequence>MATVNIVQTLDVWMIVVNVGRRISMSDLSELVNSGGLIIKELENEPPINPIKVANWLIDRGLKNGIRLYGKSELKQIAKHLLIYCGDE</sequence>
<dbReference type="EMBL" id="BK032878">
    <property type="protein sequence ID" value="DAF65391.1"/>
    <property type="molecule type" value="Genomic_DNA"/>
</dbReference>
<accession>A0A8S5TQJ8</accession>
<name>A0A8S5TQJ8_9CAUD</name>